<evidence type="ECO:0000256" key="4">
    <source>
        <dbReference type="ARBA" id="ARBA00022643"/>
    </source>
</evidence>
<dbReference type="STRING" id="887929.HMP0721_1893"/>
<evidence type="ECO:0000256" key="2">
    <source>
        <dbReference type="ARBA" id="ARBA00013457"/>
    </source>
</evidence>
<evidence type="ECO:0000313" key="7">
    <source>
        <dbReference type="Proteomes" id="UP000004754"/>
    </source>
</evidence>
<dbReference type="OrthoDB" id="9778912at2"/>
<dbReference type="EMBL" id="AEQN01000023">
    <property type="protein sequence ID" value="EFV01154.1"/>
    <property type="molecule type" value="Genomic_DNA"/>
</dbReference>
<dbReference type="GO" id="GO:0018580">
    <property type="term" value="F:nitronate monooxygenase activity"/>
    <property type="evidence" value="ECO:0007669"/>
    <property type="project" value="InterPro"/>
</dbReference>
<dbReference type="AlphaFoldDB" id="E6MIQ8"/>
<dbReference type="InterPro" id="IPR004136">
    <property type="entry name" value="NMO"/>
</dbReference>
<dbReference type="eggNOG" id="COG2070">
    <property type="taxonomic scope" value="Bacteria"/>
</dbReference>
<accession>E6MIQ8</accession>
<dbReference type="Proteomes" id="UP000004754">
    <property type="component" value="Unassembled WGS sequence"/>
</dbReference>
<comment type="function">
    <text evidence="1">Nitronate monooxygenase that uses molecular oxygen to catalyze the oxidative denitrification of alkyl nitronates. Acts on propionate 3-nitronate (P3N), the presumed physiological substrate. Probably functions in the detoxification of P3N, a metabolic poison produced by plants and fungi as a defense mechanism.</text>
</comment>
<dbReference type="CDD" id="cd04730">
    <property type="entry name" value="NPD_like"/>
    <property type="match status" value="1"/>
</dbReference>
<evidence type="ECO:0000256" key="3">
    <source>
        <dbReference type="ARBA" id="ARBA00022630"/>
    </source>
</evidence>
<dbReference type="PANTHER" id="PTHR32332:SF18">
    <property type="entry name" value="2-NITROPROPANE DIOXYGENASE"/>
    <property type="match status" value="1"/>
</dbReference>
<keyword evidence="4" id="KW-0288">FMN</keyword>
<dbReference type="SUPFAM" id="SSF51412">
    <property type="entry name" value="Inosine monophosphate dehydrogenase (IMPDH)"/>
    <property type="match status" value="1"/>
</dbReference>
<gene>
    <name evidence="6" type="ORF">HMP0721_1893</name>
</gene>
<sequence length="353" mass="37392">MSYQNLTTPDGRRLTFPLLQGGMGVGISLGRLAGAVAREGCMGTLSTADCGYREPDFYQRPDAANLRALREEIHRAFALSRGNGLIAVNAMVASTQYADAVRAAVDAGVDAVVSGAGIPLSLPEYAEDGPAMIAPIVSSGRAAALICKTWHQRYHRLPDFVVLEGCEAGGHLGFKKRALLTGTCAPLSALIPEVIDALAPYRDLAGRDIPIFAAGGIRSRSDLNAMMALGAAGVQVATPFIATKECDASQDYKQVLIDADPEDIRIVQSPVGMPGRALNTPLMQHLDDIGRIPPRRCSHCIKSCDPAKVPYCITEALIQAARGNRDAGLFFCGSQIAGLQGIRTVKDVVADFC</sequence>
<dbReference type="HOGENOM" id="CLU_038732_0_1_9"/>
<dbReference type="RefSeq" id="WP_006599315.1">
    <property type="nucleotide sequence ID" value="NZ_GL622359.1"/>
</dbReference>
<evidence type="ECO:0000313" key="6">
    <source>
        <dbReference type="EMBL" id="EFV01154.1"/>
    </source>
</evidence>
<dbReference type="GO" id="GO:0051213">
    <property type="term" value="F:dioxygenase activity"/>
    <property type="evidence" value="ECO:0007669"/>
    <property type="project" value="UniProtKB-KW"/>
</dbReference>
<keyword evidence="6" id="KW-0223">Dioxygenase</keyword>
<dbReference type="Pfam" id="PF03060">
    <property type="entry name" value="NMO"/>
    <property type="match status" value="1"/>
</dbReference>
<evidence type="ECO:0000256" key="5">
    <source>
        <dbReference type="ARBA" id="ARBA00023002"/>
    </source>
</evidence>
<dbReference type="Gene3D" id="3.20.20.70">
    <property type="entry name" value="Aldolase class I"/>
    <property type="match status" value="1"/>
</dbReference>
<dbReference type="InterPro" id="IPR013785">
    <property type="entry name" value="Aldolase_TIM"/>
</dbReference>
<evidence type="ECO:0000256" key="1">
    <source>
        <dbReference type="ARBA" id="ARBA00003535"/>
    </source>
</evidence>
<name>E6MIQ8_9FIRM</name>
<comment type="caution">
    <text evidence="6">The sequence shown here is derived from an EMBL/GenBank/DDBJ whole genome shotgun (WGS) entry which is preliminary data.</text>
</comment>
<keyword evidence="3" id="KW-0285">Flavoprotein</keyword>
<protein>
    <recommendedName>
        <fullName evidence="2">Probable nitronate monooxygenase</fullName>
    </recommendedName>
</protein>
<organism evidence="6 7">
    <name type="scientific">Pseudoramibacter alactolyticus ATCC 23263</name>
    <dbReference type="NCBI Taxonomy" id="887929"/>
    <lineage>
        <taxon>Bacteria</taxon>
        <taxon>Bacillati</taxon>
        <taxon>Bacillota</taxon>
        <taxon>Clostridia</taxon>
        <taxon>Eubacteriales</taxon>
        <taxon>Eubacteriaceae</taxon>
        <taxon>Pseudoramibacter</taxon>
    </lineage>
</organism>
<keyword evidence="7" id="KW-1185">Reference proteome</keyword>
<reference evidence="6 7" key="1">
    <citation type="submission" date="2010-12" db="EMBL/GenBank/DDBJ databases">
        <authorList>
            <person name="Muzny D."/>
            <person name="Qin X."/>
            <person name="Deng J."/>
            <person name="Jiang H."/>
            <person name="Liu Y."/>
            <person name="Qu J."/>
            <person name="Song X.-Z."/>
            <person name="Zhang L."/>
            <person name="Thornton R."/>
            <person name="Coyle M."/>
            <person name="Francisco L."/>
            <person name="Jackson L."/>
            <person name="Javaid M."/>
            <person name="Korchina V."/>
            <person name="Kovar C."/>
            <person name="Mata R."/>
            <person name="Mathew T."/>
            <person name="Ngo R."/>
            <person name="Nguyen L."/>
            <person name="Nguyen N."/>
            <person name="Okwuonu G."/>
            <person name="Ongeri F."/>
            <person name="Pham C."/>
            <person name="Simmons D."/>
            <person name="Wilczek-Boney K."/>
            <person name="Hale W."/>
            <person name="Jakkamsetti A."/>
            <person name="Pham P."/>
            <person name="Ruth R."/>
            <person name="San Lucas F."/>
            <person name="Warren J."/>
            <person name="Zhang J."/>
            <person name="Zhao Z."/>
            <person name="Zhou C."/>
            <person name="Zhu D."/>
            <person name="Lee S."/>
            <person name="Bess C."/>
            <person name="Blankenburg K."/>
            <person name="Forbes L."/>
            <person name="Fu Q."/>
            <person name="Gubbala S."/>
            <person name="Hirani K."/>
            <person name="Jayaseelan J.C."/>
            <person name="Lara F."/>
            <person name="Munidasa M."/>
            <person name="Palculict T."/>
            <person name="Patil S."/>
            <person name="Pu L.-L."/>
            <person name="Saada N."/>
            <person name="Tang L."/>
            <person name="Weissenberger G."/>
            <person name="Zhu Y."/>
            <person name="Hemphill L."/>
            <person name="Shang Y."/>
            <person name="Youmans B."/>
            <person name="Ayvaz T."/>
            <person name="Ross M."/>
            <person name="Santibanez J."/>
            <person name="Aqrawi P."/>
            <person name="Gross S."/>
            <person name="Joshi V."/>
            <person name="Fowler G."/>
            <person name="Nazareth L."/>
            <person name="Reid J."/>
            <person name="Worley K."/>
            <person name="Petrosino J."/>
            <person name="Highlander S."/>
            <person name="Gibbs R."/>
        </authorList>
    </citation>
    <scope>NUCLEOTIDE SEQUENCE [LARGE SCALE GENOMIC DNA]</scope>
    <source>
        <strain evidence="6 7">ATCC 23263</strain>
    </source>
</reference>
<dbReference type="PANTHER" id="PTHR32332">
    <property type="entry name" value="2-NITROPROPANE DIOXYGENASE"/>
    <property type="match status" value="1"/>
</dbReference>
<proteinExistence type="predicted"/>
<keyword evidence="5" id="KW-0560">Oxidoreductase</keyword>